<evidence type="ECO:0000313" key="3">
    <source>
        <dbReference type="Proteomes" id="UP000006691"/>
    </source>
</evidence>
<dbReference type="HOGENOM" id="CLU_2976887_0_0_9"/>
<protein>
    <submittedName>
        <fullName evidence="2">Uncharacterized protein</fullName>
    </submittedName>
</protein>
<dbReference type="EMBL" id="AP012158">
    <property type="protein sequence ID" value="BAK18242.1"/>
    <property type="molecule type" value="Genomic_DNA"/>
</dbReference>
<gene>
    <name evidence="2" type="ORF">SSIL_3819</name>
</gene>
<keyword evidence="1" id="KW-0812">Transmembrane</keyword>
<reference evidence="2 3" key="1">
    <citation type="journal article" date="2012" name="J. Biosci. Bioeng.">
        <title>Complete genome sequence and characterization of the N-acylhomoserine lactone-degrading gene of the potato leaf-associated Solibacillus silvestris.</title>
        <authorList>
            <person name="Morohoshi T."/>
            <person name="Tominaga Y."/>
            <person name="Someya N."/>
            <person name="Ikeda T."/>
        </authorList>
    </citation>
    <scope>NUCLEOTIDE SEQUENCE [LARGE SCALE GENOMIC DNA]</scope>
    <source>
        <strain evidence="2 3">StLB046</strain>
        <plasmid evidence="3">pSSIL1</plasmid>
    </source>
</reference>
<organism evidence="2 3">
    <name type="scientific">Solibacillus silvestris (strain StLB046)</name>
    <name type="common">Bacillus silvestris</name>
    <dbReference type="NCBI Taxonomy" id="1002809"/>
    <lineage>
        <taxon>Bacteria</taxon>
        <taxon>Bacillati</taxon>
        <taxon>Bacillota</taxon>
        <taxon>Bacilli</taxon>
        <taxon>Bacillales</taxon>
        <taxon>Caryophanaceae</taxon>
        <taxon>Solibacillus</taxon>
    </lineage>
</organism>
<dbReference type="KEGG" id="siv:SSIL_3819"/>
<proteinExistence type="predicted"/>
<name>F2FAU8_SOLSS</name>
<dbReference type="Proteomes" id="UP000006691">
    <property type="component" value="Plasmid pSSIL1"/>
</dbReference>
<evidence type="ECO:0000313" key="2">
    <source>
        <dbReference type="EMBL" id="BAK18242.1"/>
    </source>
</evidence>
<feature type="transmembrane region" description="Helical" evidence="1">
    <location>
        <begin position="21"/>
        <end position="46"/>
    </location>
</feature>
<evidence type="ECO:0000256" key="1">
    <source>
        <dbReference type="SAM" id="Phobius"/>
    </source>
</evidence>
<dbReference type="AlphaFoldDB" id="F2FAU8"/>
<geneLocation type="plasmid" evidence="2 3">
    <name>pSSIL1</name>
</geneLocation>
<keyword evidence="1" id="KW-0472">Membrane</keyword>
<keyword evidence="2" id="KW-0614">Plasmid</keyword>
<keyword evidence="1" id="KW-1133">Transmembrane helix</keyword>
<sequence length="58" mass="6877">MENLSRVERKKKEKEESKRKCISKGLTTLRALIALPRIIALFVNAWNFCKEYFSDLFL</sequence>
<dbReference type="RefSeq" id="WP_014829541.1">
    <property type="nucleotide sequence ID" value="NC_018069.1"/>
</dbReference>
<keyword evidence="3" id="KW-1185">Reference proteome</keyword>
<accession>F2FAU8</accession>